<dbReference type="InterPro" id="IPR011990">
    <property type="entry name" value="TPR-like_helical_dom_sf"/>
</dbReference>
<evidence type="ECO:0000313" key="3">
    <source>
        <dbReference type="EMBL" id="CAJ1407951.1"/>
    </source>
</evidence>
<dbReference type="Pfam" id="PF01535">
    <property type="entry name" value="PPR"/>
    <property type="match status" value="2"/>
</dbReference>
<protein>
    <submittedName>
        <fullName evidence="3">Uncharacterized protein</fullName>
    </submittedName>
</protein>
<name>A0AA36JLV1_9DINO</name>
<accession>A0AA36JLV1</accession>
<dbReference type="Gene3D" id="1.25.40.10">
    <property type="entry name" value="Tetratricopeptide repeat domain"/>
    <property type="match status" value="5"/>
</dbReference>
<keyword evidence="4" id="KW-1185">Reference proteome</keyword>
<keyword evidence="1" id="KW-0677">Repeat</keyword>
<dbReference type="PROSITE" id="PS51375">
    <property type="entry name" value="PPR"/>
    <property type="match status" value="2"/>
</dbReference>
<dbReference type="InterPro" id="IPR002885">
    <property type="entry name" value="PPR_rpt"/>
</dbReference>
<evidence type="ECO:0000256" key="2">
    <source>
        <dbReference type="PROSITE-ProRule" id="PRU00708"/>
    </source>
</evidence>
<gene>
    <name evidence="3" type="ORF">EVOR1521_LOCUS29528</name>
</gene>
<feature type="repeat" description="PPR" evidence="2">
    <location>
        <begin position="51"/>
        <end position="85"/>
    </location>
</feature>
<feature type="repeat" description="PPR" evidence="2">
    <location>
        <begin position="258"/>
        <end position="292"/>
    </location>
</feature>
<proteinExistence type="predicted"/>
<dbReference type="Proteomes" id="UP001178507">
    <property type="component" value="Unassembled WGS sequence"/>
</dbReference>
<evidence type="ECO:0000313" key="4">
    <source>
        <dbReference type="Proteomes" id="UP001178507"/>
    </source>
</evidence>
<dbReference type="InterPro" id="IPR003107">
    <property type="entry name" value="HAT"/>
</dbReference>
<dbReference type="EMBL" id="CAUJNA010003697">
    <property type="protein sequence ID" value="CAJ1407951.1"/>
    <property type="molecule type" value="Genomic_DNA"/>
</dbReference>
<dbReference type="SMART" id="SM00386">
    <property type="entry name" value="HAT"/>
    <property type="match status" value="2"/>
</dbReference>
<dbReference type="GO" id="GO:0006396">
    <property type="term" value="P:RNA processing"/>
    <property type="evidence" value="ECO:0007669"/>
    <property type="project" value="InterPro"/>
</dbReference>
<dbReference type="PANTHER" id="PTHR47447">
    <property type="entry name" value="OS03G0856100 PROTEIN"/>
    <property type="match status" value="1"/>
</dbReference>
<dbReference type="Pfam" id="PF13812">
    <property type="entry name" value="PPR_3"/>
    <property type="match status" value="1"/>
</dbReference>
<comment type="caution">
    <text evidence="3">The sequence shown here is derived from an EMBL/GenBank/DDBJ whole genome shotgun (WGS) entry which is preliminary data.</text>
</comment>
<sequence>MSSDEAAFITLDDPAAGADDLSRALVACQRSRHWRQALVRLQLETTGPKPSVLGYNATISACARERHWQEALQILQLIRRDQLQPNASSFNSCLAALARAESAARAAWAQGVALLAEMPRAQVDPELLTHNTALRALRPRWRQVLELFASMRERDTVSYTAAINAAERSQHWQWVVQLLDDMRLERVAPDLICLAGGISAFARLQRWQEALRVLSADEFDVRPDLVCHNAGLTALAEGHQWQRAVALLARLRAEGRADVISFNAAITGCERALRWREALRLLEDIFEANLEPSATSFNAAASACETRWEEALALWARAPSRDVVTLAAVLSACDKAAAWQQALALTFDDPGPKNQITYCSLVSACLQASKWERAFDVWHRASDDVASVHVAPAAARQLMMESEQRCLWQRQAELLQHFANAFDRRGAGAVLCANALALAPQASGRPARGVANSLVRLVLELQTGDIEKARAVYDAGVPIGAEALLKAVPHKQFSFAKIWKLYAEFEEEDDDDEDDDDEDDDDDNDVEVRQLELDRARRIYGRAIAECQKERIFLDYADLEMRLGNIDRWRHCLPDDASAMREESLEAHGTIYGKFLEALEGG</sequence>
<organism evidence="3 4">
    <name type="scientific">Effrenium voratum</name>
    <dbReference type="NCBI Taxonomy" id="2562239"/>
    <lineage>
        <taxon>Eukaryota</taxon>
        <taxon>Sar</taxon>
        <taxon>Alveolata</taxon>
        <taxon>Dinophyceae</taxon>
        <taxon>Suessiales</taxon>
        <taxon>Symbiodiniaceae</taxon>
        <taxon>Effrenium</taxon>
    </lineage>
</organism>
<dbReference type="SUPFAM" id="SSF48452">
    <property type="entry name" value="TPR-like"/>
    <property type="match status" value="1"/>
</dbReference>
<evidence type="ECO:0000256" key="1">
    <source>
        <dbReference type="ARBA" id="ARBA00022737"/>
    </source>
</evidence>
<dbReference type="AlphaFoldDB" id="A0AA36JLV1"/>
<dbReference type="NCBIfam" id="TIGR00756">
    <property type="entry name" value="PPR"/>
    <property type="match status" value="2"/>
</dbReference>
<reference evidence="3" key="1">
    <citation type="submission" date="2023-08" db="EMBL/GenBank/DDBJ databases">
        <authorList>
            <person name="Chen Y."/>
            <person name="Shah S."/>
            <person name="Dougan E. K."/>
            <person name="Thang M."/>
            <person name="Chan C."/>
        </authorList>
    </citation>
    <scope>NUCLEOTIDE SEQUENCE</scope>
</reference>
<dbReference type="PANTHER" id="PTHR47447:SF17">
    <property type="entry name" value="OS12G0638900 PROTEIN"/>
    <property type="match status" value="1"/>
</dbReference>